<dbReference type="AlphaFoldDB" id="A0A8J5I0L5"/>
<dbReference type="EMBL" id="JACMSC010000004">
    <property type="protein sequence ID" value="KAG6524557.1"/>
    <property type="molecule type" value="Genomic_DNA"/>
</dbReference>
<comment type="caution">
    <text evidence="1">The sequence shown here is derived from an EMBL/GenBank/DDBJ whole genome shotgun (WGS) entry which is preliminary data.</text>
</comment>
<dbReference type="Proteomes" id="UP000734854">
    <property type="component" value="Unassembled WGS sequence"/>
</dbReference>
<sequence length="102" mass="11226">MGQELDVHIDFGVVPKKRSHGPSTRHIQILARCQRSGVMGQTLGVQTDFDMVQTNFGMVPKQQNRGQAQGSAKKIYCKGADKLSILICGLDGARWHGTWVCT</sequence>
<keyword evidence="2" id="KW-1185">Reference proteome</keyword>
<name>A0A8J5I0L5_ZINOF</name>
<reference evidence="1 2" key="1">
    <citation type="submission" date="2020-08" db="EMBL/GenBank/DDBJ databases">
        <title>Plant Genome Project.</title>
        <authorList>
            <person name="Zhang R.-G."/>
        </authorList>
    </citation>
    <scope>NUCLEOTIDE SEQUENCE [LARGE SCALE GENOMIC DNA]</scope>
    <source>
        <tissue evidence="1">Rhizome</tissue>
    </source>
</reference>
<organism evidence="1 2">
    <name type="scientific">Zingiber officinale</name>
    <name type="common">Ginger</name>
    <name type="synonym">Amomum zingiber</name>
    <dbReference type="NCBI Taxonomy" id="94328"/>
    <lineage>
        <taxon>Eukaryota</taxon>
        <taxon>Viridiplantae</taxon>
        <taxon>Streptophyta</taxon>
        <taxon>Embryophyta</taxon>
        <taxon>Tracheophyta</taxon>
        <taxon>Spermatophyta</taxon>
        <taxon>Magnoliopsida</taxon>
        <taxon>Liliopsida</taxon>
        <taxon>Zingiberales</taxon>
        <taxon>Zingiberaceae</taxon>
        <taxon>Zingiber</taxon>
    </lineage>
</organism>
<proteinExistence type="predicted"/>
<evidence type="ECO:0000313" key="1">
    <source>
        <dbReference type="EMBL" id="KAG6524557.1"/>
    </source>
</evidence>
<accession>A0A8J5I0L5</accession>
<evidence type="ECO:0000313" key="2">
    <source>
        <dbReference type="Proteomes" id="UP000734854"/>
    </source>
</evidence>
<protein>
    <submittedName>
        <fullName evidence="1">Uncharacterized protein</fullName>
    </submittedName>
</protein>
<gene>
    <name evidence="1" type="ORF">ZIOFF_014470</name>
</gene>